<evidence type="ECO:0000313" key="2">
    <source>
        <dbReference type="EMBL" id="VCW67957.1"/>
    </source>
</evidence>
<proteinExistence type="predicted"/>
<evidence type="ECO:0000313" key="3">
    <source>
        <dbReference type="Proteomes" id="UP000269945"/>
    </source>
</evidence>
<feature type="transmembrane region" description="Helical" evidence="1">
    <location>
        <begin position="25"/>
        <end position="44"/>
    </location>
</feature>
<keyword evidence="1" id="KW-1133">Transmembrane helix</keyword>
<evidence type="ECO:0000256" key="1">
    <source>
        <dbReference type="SAM" id="Phobius"/>
    </source>
</evidence>
<dbReference type="AlphaFoldDB" id="A0A9X9LGX4"/>
<name>A0A9X9LGX4_GULGU</name>
<dbReference type="Proteomes" id="UP000269945">
    <property type="component" value="Unassembled WGS sequence"/>
</dbReference>
<keyword evidence="1" id="KW-0472">Membrane</keyword>
<sequence>MRWMCRLPQTEACFIQFHFLGRKSLVIHAVLITSGLCLVLVQSVTRACLKMHLFFSYGSCPEASSPAFLCI</sequence>
<comment type="caution">
    <text evidence="2">The sequence shown here is derived from an EMBL/GenBank/DDBJ whole genome shotgun (WGS) entry which is preliminary data.</text>
</comment>
<gene>
    <name evidence="2" type="ORF">BN2614_LOCUS1</name>
</gene>
<reference evidence="2 3" key="1">
    <citation type="submission" date="2018-10" db="EMBL/GenBank/DDBJ databases">
        <authorList>
            <person name="Ekblom R."/>
            <person name="Jareborg N."/>
        </authorList>
    </citation>
    <scope>NUCLEOTIDE SEQUENCE [LARGE SCALE GENOMIC DNA]</scope>
    <source>
        <tissue evidence="2">Muscle</tissue>
    </source>
</reference>
<organism evidence="2 3">
    <name type="scientific">Gulo gulo</name>
    <name type="common">Wolverine</name>
    <name type="synonym">Gluton</name>
    <dbReference type="NCBI Taxonomy" id="48420"/>
    <lineage>
        <taxon>Eukaryota</taxon>
        <taxon>Metazoa</taxon>
        <taxon>Chordata</taxon>
        <taxon>Craniata</taxon>
        <taxon>Vertebrata</taxon>
        <taxon>Euteleostomi</taxon>
        <taxon>Mammalia</taxon>
        <taxon>Eutheria</taxon>
        <taxon>Laurasiatheria</taxon>
        <taxon>Carnivora</taxon>
        <taxon>Caniformia</taxon>
        <taxon>Musteloidea</taxon>
        <taxon>Mustelidae</taxon>
        <taxon>Guloninae</taxon>
        <taxon>Gulo</taxon>
    </lineage>
</organism>
<keyword evidence="3" id="KW-1185">Reference proteome</keyword>
<keyword evidence="1" id="KW-0812">Transmembrane</keyword>
<dbReference type="EMBL" id="CYRY02003323">
    <property type="protein sequence ID" value="VCW67957.1"/>
    <property type="molecule type" value="Genomic_DNA"/>
</dbReference>
<protein>
    <submittedName>
        <fullName evidence="2">Uncharacterized protein</fullName>
    </submittedName>
</protein>
<feature type="non-terminal residue" evidence="2">
    <location>
        <position position="71"/>
    </location>
</feature>
<accession>A0A9X9LGX4</accession>